<sequence>MVLHNRSSMVEEFYRPLPPTSHIREKEGGKLSYHEKECFLPVNLPCCDCSSGQTAISAGKQNDTICLFQLSPTPVERLGMLALVIWLRVATGQPQSILRLYAVDLCITYEDLKITAPGMSRQAFVGMLEQRTKLFGRSGKICGDTMQKSFLECSCTKFEVERLSQVHQFQCPACTPSMLAVAVDGNRKLYCFKSQPGV</sequence>
<proteinExistence type="predicted"/>
<reference evidence="1 2" key="1">
    <citation type="submission" date="2021-06" db="EMBL/GenBank/DDBJ databases">
        <authorList>
            <person name="Palmer J.M."/>
        </authorList>
    </citation>
    <scope>NUCLEOTIDE SEQUENCE [LARGE SCALE GENOMIC DNA]</scope>
    <source>
        <strain evidence="1 2">XR_2019</strain>
        <tissue evidence="1">Muscle</tissue>
    </source>
</reference>
<evidence type="ECO:0000313" key="1">
    <source>
        <dbReference type="EMBL" id="MEQ2264427.1"/>
    </source>
</evidence>
<dbReference type="Proteomes" id="UP001444071">
    <property type="component" value="Unassembled WGS sequence"/>
</dbReference>
<comment type="caution">
    <text evidence="1">The sequence shown here is derived from an EMBL/GenBank/DDBJ whole genome shotgun (WGS) entry which is preliminary data.</text>
</comment>
<name>A0ABV0W7J1_9TELE</name>
<evidence type="ECO:0000313" key="2">
    <source>
        <dbReference type="Proteomes" id="UP001444071"/>
    </source>
</evidence>
<accession>A0ABV0W7J1</accession>
<gene>
    <name evidence="1" type="ORF">XENORESO_006233</name>
</gene>
<organism evidence="1 2">
    <name type="scientific">Xenotaenia resolanae</name>
    <dbReference type="NCBI Taxonomy" id="208358"/>
    <lineage>
        <taxon>Eukaryota</taxon>
        <taxon>Metazoa</taxon>
        <taxon>Chordata</taxon>
        <taxon>Craniata</taxon>
        <taxon>Vertebrata</taxon>
        <taxon>Euteleostomi</taxon>
        <taxon>Actinopterygii</taxon>
        <taxon>Neopterygii</taxon>
        <taxon>Teleostei</taxon>
        <taxon>Neoteleostei</taxon>
        <taxon>Acanthomorphata</taxon>
        <taxon>Ovalentaria</taxon>
        <taxon>Atherinomorphae</taxon>
        <taxon>Cyprinodontiformes</taxon>
        <taxon>Goodeidae</taxon>
        <taxon>Xenotaenia</taxon>
    </lineage>
</organism>
<dbReference type="EMBL" id="JAHRIM010030242">
    <property type="protein sequence ID" value="MEQ2264427.1"/>
    <property type="molecule type" value="Genomic_DNA"/>
</dbReference>
<keyword evidence="2" id="KW-1185">Reference proteome</keyword>
<protein>
    <submittedName>
        <fullName evidence="1">Uncharacterized protein</fullName>
    </submittedName>
</protein>